<gene>
    <name evidence="2" type="ORF">C2S53_011013</name>
</gene>
<dbReference type="EMBL" id="SDAM02000159">
    <property type="protein sequence ID" value="KAH6826782.1"/>
    <property type="molecule type" value="Genomic_DNA"/>
</dbReference>
<dbReference type="Pfam" id="PF00112">
    <property type="entry name" value="Peptidase_C1"/>
    <property type="match status" value="1"/>
</dbReference>
<protein>
    <recommendedName>
        <fullName evidence="1">Peptidase C1A papain C-terminal domain-containing protein</fullName>
    </recommendedName>
</protein>
<comment type="caution">
    <text evidence="2">The sequence shown here is derived from an EMBL/GenBank/DDBJ whole genome shotgun (WGS) entry which is preliminary data.</text>
</comment>
<dbReference type="InterPro" id="IPR038765">
    <property type="entry name" value="Papain-like_cys_pep_sf"/>
</dbReference>
<keyword evidence="3" id="KW-1185">Reference proteome</keyword>
<dbReference type="Proteomes" id="UP001190926">
    <property type="component" value="Unassembled WGS sequence"/>
</dbReference>
<dbReference type="InterPro" id="IPR000668">
    <property type="entry name" value="Peptidase_C1A_C"/>
</dbReference>
<reference evidence="2 3" key="1">
    <citation type="journal article" date="2021" name="Nat. Commun.">
        <title>Incipient diploidization of the medicinal plant Perilla within 10,000 years.</title>
        <authorList>
            <person name="Zhang Y."/>
            <person name="Shen Q."/>
            <person name="Leng L."/>
            <person name="Zhang D."/>
            <person name="Chen S."/>
            <person name="Shi Y."/>
            <person name="Ning Z."/>
            <person name="Chen S."/>
        </authorList>
    </citation>
    <scope>NUCLEOTIDE SEQUENCE [LARGE SCALE GENOMIC DNA]</scope>
    <source>
        <strain evidence="3">cv. PC099</strain>
    </source>
</reference>
<name>A0AAD4P5P9_PERFH</name>
<organism evidence="2 3">
    <name type="scientific">Perilla frutescens var. hirtella</name>
    <name type="common">Perilla citriodora</name>
    <name type="synonym">Perilla setoyensis</name>
    <dbReference type="NCBI Taxonomy" id="608512"/>
    <lineage>
        <taxon>Eukaryota</taxon>
        <taxon>Viridiplantae</taxon>
        <taxon>Streptophyta</taxon>
        <taxon>Embryophyta</taxon>
        <taxon>Tracheophyta</taxon>
        <taxon>Spermatophyta</taxon>
        <taxon>Magnoliopsida</taxon>
        <taxon>eudicotyledons</taxon>
        <taxon>Gunneridae</taxon>
        <taxon>Pentapetalae</taxon>
        <taxon>asterids</taxon>
        <taxon>lamiids</taxon>
        <taxon>Lamiales</taxon>
        <taxon>Lamiaceae</taxon>
        <taxon>Nepetoideae</taxon>
        <taxon>Elsholtzieae</taxon>
        <taxon>Perilla</taxon>
    </lineage>
</organism>
<evidence type="ECO:0000313" key="3">
    <source>
        <dbReference type="Proteomes" id="UP001190926"/>
    </source>
</evidence>
<evidence type="ECO:0000259" key="1">
    <source>
        <dbReference type="Pfam" id="PF00112"/>
    </source>
</evidence>
<feature type="domain" description="Peptidase C1A papain C-terminal" evidence="1">
    <location>
        <begin position="61"/>
        <end position="102"/>
    </location>
</feature>
<dbReference type="AlphaFoldDB" id="A0AAD4P5P9"/>
<evidence type="ECO:0000313" key="2">
    <source>
        <dbReference type="EMBL" id="KAH6826782.1"/>
    </source>
</evidence>
<sequence>MLDSQASYEEIAEATCSWSYDMTAMLDFLLWRGTNMYRTGEENIEDDDEANEEKTTGPNPKTFAHAITLVGYGGEGKDRYFLVQNSHGLDWGHKGYIKVLMKLVSDMCVPIGTRSPQNRKPKQQ</sequence>
<proteinExistence type="predicted"/>
<dbReference type="GO" id="GO:0008234">
    <property type="term" value="F:cysteine-type peptidase activity"/>
    <property type="evidence" value="ECO:0007669"/>
    <property type="project" value="InterPro"/>
</dbReference>
<dbReference type="SUPFAM" id="SSF54001">
    <property type="entry name" value="Cysteine proteinases"/>
    <property type="match status" value="1"/>
</dbReference>
<accession>A0AAD4P5P9</accession>
<dbReference type="GO" id="GO:0006508">
    <property type="term" value="P:proteolysis"/>
    <property type="evidence" value="ECO:0007669"/>
    <property type="project" value="InterPro"/>
</dbReference>
<dbReference type="Gene3D" id="3.90.70.10">
    <property type="entry name" value="Cysteine proteinases"/>
    <property type="match status" value="1"/>
</dbReference>